<comment type="function">
    <text evidence="1">Transcriptional repressor of xylose-utilizing enzymes.</text>
</comment>
<evidence type="ECO:0000313" key="4">
    <source>
        <dbReference type="EMBL" id="URN95725.1"/>
    </source>
</evidence>
<keyword evidence="3" id="KW-0119">Carbohydrate metabolism</keyword>
<dbReference type="Proteomes" id="UP001056756">
    <property type="component" value="Chromosome"/>
</dbReference>
<dbReference type="SUPFAM" id="SSF53067">
    <property type="entry name" value="Actin-like ATPase domain"/>
    <property type="match status" value="1"/>
</dbReference>
<comment type="similarity">
    <text evidence="2">Belongs to the ROK (NagC/XylR) family.</text>
</comment>
<evidence type="ECO:0000256" key="2">
    <source>
        <dbReference type="ARBA" id="ARBA00006479"/>
    </source>
</evidence>
<keyword evidence="3" id="KW-0859">Xylose metabolism</keyword>
<evidence type="ECO:0000256" key="1">
    <source>
        <dbReference type="ARBA" id="ARBA00002486"/>
    </source>
</evidence>
<dbReference type="PANTHER" id="PTHR18964">
    <property type="entry name" value="ROK (REPRESSOR, ORF, KINASE) FAMILY"/>
    <property type="match status" value="1"/>
</dbReference>
<dbReference type="InterPro" id="IPR000600">
    <property type="entry name" value="ROK"/>
</dbReference>
<dbReference type="CDD" id="cd23763">
    <property type="entry name" value="ASKHA_ATPase_ROK"/>
    <property type="match status" value="1"/>
</dbReference>
<dbReference type="EMBL" id="CP097899">
    <property type="protein sequence ID" value="URN95725.1"/>
    <property type="molecule type" value="Genomic_DNA"/>
</dbReference>
<dbReference type="InterPro" id="IPR043129">
    <property type="entry name" value="ATPase_NBD"/>
</dbReference>
<evidence type="ECO:0000256" key="3">
    <source>
        <dbReference type="ARBA" id="ARBA00022629"/>
    </source>
</evidence>
<organism evidence="4 5">
    <name type="scientific">Candidatus Pristimantibacillus lignocellulolyticus</name>
    <dbReference type="NCBI Taxonomy" id="2994561"/>
    <lineage>
        <taxon>Bacteria</taxon>
        <taxon>Bacillati</taxon>
        <taxon>Bacillota</taxon>
        <taxon>Bacilli</taxon>
        <taxon>Bacillales</taxon>
        <taxon>Paenibacillaceae</taxon>
        <taxon>Candidatus Pristimantibacillus</taxon>
    </lineage>
</organism>
<dbReference type="PANTHER" id="PTHR18964:SF149">
    <property type="entry name" value="BIFUNCTIONAL UDP-N-ACETYLGLUCOSAMINE 2-EPIMERASE_N-ACETYLMANNOSAMINE KINASE"/>
    <property type="match status" value="1"/>
</dbReference>
<evidence type="ECO:0000313" key="5">
    <source>
        <dbReference type="Proteomes" id="UP001056756"/>
    </source>
</evidence>
<proteinExistence type="inferred from homology"/>
<accession>A0A9J6ZHT3</accession>
<dbReference type="InterPro" id="IPR036388">
    <property type="entry name" value="WH-like_DNA-bd_sf"/>
</dbReference>
<dbReference type="Pfam" id="PF00480">
    <property type="entry name" value="ROK"/>
    <property type="match status" value="1"/>
</dbReference>
<gene>
    <name evidence="4" type="ORF">NAG76_05620</name>
</gene>
<reference evidence="4" key="1">
    <citation type="submission" date="2022-05" db="EMBL/GenBank/DDBJ databases">
        <title>Novel bacterial taxa in a minimal lignocellulolytic consortium and its capacity to transform plastics disclosed by genome-resolved metagenomics.</title>
        <authorList>
            <person name="Rodriguez C.A.D."/>
            <person name="Diaz-Garcia L."/>
            <person name="Herrera K."/>
            <person name="Tarazona N.A."/>
            <person name="Sproer C."/>
            <person name="Overmann J."/>
            <person name="Jimenez D.J."/>
        </authorList>
    </citation>
    <scope>NUCLEOTIDE SEQUENCE</scope>
    <source>
        <strain evidence="4">MAG5</strain>
    </source>
</reference>
<dbReference type="Gene3D" id="1.10.10.10">
    <property type="entry name" value="Winged helix-like DNA-binding domain superfamily/Winged helix DNA-binding domain"/>
    <property type="match status" value="1"/>
</dbReference>
<name>A0A9J6ZHT3_9BACL</name>
<dbReference type="KEGG" id="plig:NAG76_05620"/>
<protein>
    <submittedName>
        <fullName evidence="4">ROK family protein</fullName>
    </submittedName>
</protein>
<dbReference type="InterPro" id="IPR036390">
    <property type="entry name" value="WH_DNA-bd_sf"/>
</dbReference>
<dbReference type="AlphaFoldDB" id="A0A9J6ZHT3"/>
<dbReference type="Gene3D" id="3.30.420.40">
    <property type="match status" value="2"/>
</dbReference>
<dbReference type="GO" id="GO:0042732">
    <property type="term" value="P:D-xylose metabolic process"/>
    <property type="evidence" value="ECO:0007669"/>
    <property type="project" value="UniProtKB-KW"/>
</dbReference>
<sequence length="344" mass="38155">MSDQRLTSQHTKLTIVGGIRSVLLAQGNATKIELSQKLDISFPTISKFLALMESKGEVVSVGFDTSSGGRRAKRYTYNSNYMLGLAIILEKSETSYTVFNCLGDVIEQGSTDSILMKEVSHLITFISNKKEFHPTIQTVSIGVPGAVDNGKAFYIQGYEHYQNVDLKQLVEEQLSIATVVENDMNAAVIGYMAQRKSSEDVSMFYLYLGQNGPGAGIVVNGRIVRGKTFFSGEVQFIPQYNEQTFLEALITEETEATKNLHIDKRIDAISRLVGTVTSILNPHYFILCEEEIDTSMLQQITEQSAVYVPKEHLPLLASSNLKHDYLSGLQSLGLSVLMSQRIED</sequence>
<dbReference type="SUPFAM" id="SSF46785">
    <property type="entry name" value="Winged helix' DNA-binding domain"/>
    <property type="match status" value="1"/>
</dbReference>